<reference evidence="1" key="2">
    <citation type="journal article" date="2015" name="Data Brief">
        <title>Shoot transcriptome of the giant reed, Arundo donax.</title>
        <authorList>
            <person name="Barrero R.A."/>
            <person name="Guerrero F.D."/>
            <person name="Moolhuijzen P."/>
            <person name="Goolsby J.A."/>
            <person name="Tidwell J."/>
            <person name="Bellgard S.E."/>
            <person name="Bellgard M.I."/>
        </authorList>
    </citation>
    <scope>NUCLEOTIDE SEQUENCE</scope>
    <source>
        <tissue evidence="1">Shoot tissue taken approximately 20 cm above the soil surface</tissue>
    </source>
</reference>
<dbReference type="AlphaFoldDB" id="A0A0A9F5H3"/>
<sequence>MICNKHKTEDFRTAEMMRAGRT</sequence>
<name>A0A0A9F5H3_ARUDO</name>
<accession>A0A0A9F5H3</accession>
<protein>
    <submittedName>
        <fullName evidence="1">Uncharacterized protein</fullName>
    </submittedName>
</protein>
<organism evidence="1">
    <name type="scientific">Arundo donax</name>
    <name type="common">Giant reed</name>
    <name type="synonym">Donax arundinaceus</name>
    <dbReference type="NCBI Taxonomy" id="35708"/>
    <lineage>
        <taxon>Eukaryota</taxon>
        <taxon>Viridiplantae</taxon>
        <taxon>Streptophyta</taxon>
        <taxon>Embryophyta</taxon>
        <taxon>Tracheophyta</taxon>
        <taxon>Spermatophyta</taxon>
        <taxon>Magnoliopsida</taxon>
        <taxon>Liliopsida</taxon>
        <taxon>Poales</taxon>
        <taxon>Poaceae</taxon>
        <taxon>PACMAD clade</taxon>
        <taxon>Arundinoideae</taxon>
        <taxon>Arundineae</taxon>
        <taxon>Arundo</taxon>
    </lineage>
</organism>
<evidence type="ECO:0000313" key="1">
    <source>
        <dbReference type="EMBL" id="JAE08270.1"/>
    </source>
</evidence>
<reference evidence="1" key="1">
    <citation type="submission" date="2014-09" db="EMBL/GenBank/DDBJ databases">
        <authorList>
            <person name="Magalhaes I.L.F."/>
            <person name="Oliveira U."/>
            <person name="Santos F.R."/>
            <person name="Vidigal T.H.D.A."/>
            <person name="Brescovit A.D."/>
            <person name="Santos A.J."/>
        </authorList>
    </citation>
    <scope>NUCLEOTIDE SEQUENCE</scope>
    <source>
        <tissue evidence="1">Shoot tissue taken approximately 20 cm above the soil surface</tissue>
    </source>
</reference>
<proteinExistence type="predicted"/>
<dbReference type="EMBL" id="GBRH01189626">
    <property type="protein sequence ID" value="JAE08270.1"/>
    <property type="molecule type" value="Transcribed_RNA"/>
</dbReference>